<evidence type="ECO:0000313" key="1">
    <source>
        <dbReference type="EMBL" id="POM81936.1"/>
    </source>
</evidence>
<dbReference type="OrthoDB" id="122982at2759"/>
<organism evidence="1 2">
    <name type="scientific">Phytophthora palmivora</name>
    <dbReference type="NCBI Taxonomy" id="4796"/>
    <lineage>
        <taxon>Eukaryota</taxon>
        <taxon>Sar</taxon>
        <taxon>Stramenopiles</taxon>
        <taxon>Oomycota</taxon>
        <taxon>Peronosporomycetes</taxon>
        <taxon>Peronosporales</taxon>
        <taxon>Peronosporaceae</taxon>
        <taxon>Phytophthora</taxon>
    </lineage>
</organism>
<protein>
    <recommendedName>
        <fullName evidence="3">HAT C-terminal dimerisation domain-containing protein</fullName>
    </recommendedName>
</protein>
<name>A0A2P4YW29_9STRA</name>
<evidence type="ECO:0008006" key="3">
    <source>
        <dbReference type="Google" id="ProtNLM"/>
    </source>
</evidence>
<evidence type="ECO:0000313" key="2">
    <source>
        <dbReference type="Proteomes" id="UP000237271"/>
    </source>
</evidence>
<comment type="caution">
    <text evidence="1">The sequence shown here is derived from an EMBL/GenBank/DDBJ whole genome shotgun (WGS) entry which is preliminary data.</text>
</comment>
<dbReference type="PANTHER" id="PTHR40866:SF1">
    <property type="entry name" value="BED-TYPE DOMAIN-CONTAINING PROTEIN"/>
    <property type="match status" value="1"/>
</dbReference>
<keyword evidence="2" id="KW-1185">Reference proteome</keyword>
<proteinExistence type="predicted"/>
<sequence length="275" mass="30949">MAHLLQAPGQDLAAEGHVDFLREMLFREYGKTNKNCLYLVEDNCANNRRVATSMEHTGGFNDELAQVKDLMIKLKSLNQSAKLRNTHNKIAAGIEPSDAVELHIQHDPSLHEIVRLQSEAVSIADVRCYFDALISLWPGFATYIVPQATIVHNPNFESRCVQQGDPAELTQSKMKAVNSFADRQDAAQPVPPNDKTTGSFVEQVKKKRKTSVPTTIYMLVYSTPLTSNKLVLFFSVAKAKVGLQRQRLQPATLEIILFLRMNDELWDANVFNECY</sequence>
<reference evidence="1 2" key="1">
    <citation type="journal article" date="2017" name="Genome Biol. Evol.">
        <title>Phytophthora megakarya and P. palmivora, closely related causal agents of cacao black pod rot, underwent increases in genome sizes and gene numbers by different mechanisms.</title>
        <authorList>
            <person name="Ali S.S."/>
            <person name="Shao J."/>
            <person name="Lary D.J."/>
            <person name="Kronmiller B."/>
            <person name="Shen D."/>
            <person name="Strem M.D."/>
            <person name="Amoako-Attah I."/>
            <person name="Akrofi A.Y."/>
            <person name="Begoude B.A."/>
            <person name="Ten Hoopen G.M."/>
            <person name="Coulibaly K."/>
            <person name="Kebe B.I."/>
            <person name="Melnick R.L."/>
            <person name="Guiltinan M.J."/>
            <person name="Tyler B.M."/>
            <person name="Meinhardt L.W."/>
            <person name="Bailey B.A."/>
        </authorList>
    </citation>
    <scope>NUCLEOTIDE SEQUENCE [LARGE SCALE GENOMIC DNA]</scope>
    <source>
        <strain evidence="2">sbr112.9</strain>
    </source>
</reference>
<dbReference type="PANTHER" id="PTHR40866">
    <property type="entry name" value="BED-TYPE DOMAIN-CONTAINING PROTEIN"/>
    <property type="match status" value="1"/>
</dbReference>
<accession>A0A2P4YW29</accession>
<dbReference type="AlphaFoldDB" id="A0A2P4YW29"/>
<dbReference type="EMBL" id="NCKW01000002">
    <property type="protein sequence ID" value="POM81936.1"/>
    <property type="molecule type" value="Genomic_DNA"/>
</dbReference>
<dbReference type="Proteomes" id="UP000237271">
    <property type="component" value="Unassembled WGS sequence"/>
</dbReference>
<gene>
    <name evidence="1" type="ORF">PHPALM_30</name>
</gene>